<sequence>MEPVKRQFKNKFMYWQKLLLAIDNIFTDMTNTRSCHHSMNIPVMFWTSVFLLLLARGVCCTEEQSKFERFSKFEPETDVDGYSTPDSQDTYNVMNVLRELIQRHQQKGTQQIQVYNNGEDLSESQPEWKKVPLPLLYQIRAIINDGKEKDKRGSYMLPCHFKVCNLG</sequence>
<proteinExistence type="predicted"/>
<name>A0AAN8PK79_POLSC</name>
<dbReference type="AlphaFoldDB" id="A0AAN8PK79"/>
<dbReference type="Proteomes" id="UP001372834">
    <property type="component" value="Unassembled WGS sequence"/>
</dbReference>
<dbReference type="EMBL" id="JAWJWE010000005">
    <property type="protein sequence ID" value="KAK6634728.1"/>
    <property type="molecule type" value="Genomic_DNA"/>
</dbReference>
<evidence type="ECO:0000313" key="1">
    <source>
        <dbReference type="EMBL" id="KAK6634728.1"/>
    </source>
</evidence>
<evidence type="ECO:0000313" key="2">
    <source>
        <dbReference type="Proteomes" id="UP001372834"/>
    </source>
</evidence>
<organism evidence="1 2">
    <name type="scientific">Polyplax serrata</name>
    <name type="common">Common mouse louse</name>
    <dbReference type="NCBI Taxonomy" id="468196"/>
    <lineage>
        <taxon>Eukaryota</taxon>
        <taxon>Metazoa</taxon>
        <taxon>Ecdysozoa</taxon>
        <taxon>Arthropoda</taxon>
        <taxon>Hexapoda</taxon>
        <taxon>Insecta</taxon>
        <taxon>Pterygota</taxon>
        <taxon>Neoptera</taxon>
        <taxon>Paraneoptera</taxon>
        <taxon>Psocodea</taxon>
        <taxon>Troctomorpha</taxon>
        <taxon>Phthiraptera</taxon>
        <taxon>Anoplura</taxon>
        <taxon>Polyplacidae</taxon>
        <taxon>Polyplax</taxon>
    </lineage>
</organism>
<reference evidence="1 2" key="1">
    <citation type="submission" date="2023-10" db="EMBL/GenBank/DDBJ databases">
        <title>Genomes of two closely related lineages of the louse Polyplax serrata with different host specificities.</title>
        <authorList>
            <person name="Martinu J."/>
            <person name="Tarabai H."/>
            <person name="Stefka J."/>
            <person name="Hypsa V."/>
        </authorList>
    </citation>
    <scope>NUCLEOTIDE SEQUENCE [LARGE SCALE GENOMIC DNA]</scope>
    <source>
        <strain evidence="1">HR10_N</strain>
    </source>
</reference>
<accession>A0AAN8PK79</accession>
<comment type="caution">
    <text evidence="1">The sequence shown here is derived from an EMBL/GenBank/DDBJ whole genome shotgun (WGS) entry which is preliminary data.</text>
</comment>
<gene>
    <name evidence="1" type="ORF">RUM43_012130</name>
</gene>
<protein>
    <submittedName>
        <fullName evidence="1">Uncharacterized protein</fullName>
    </submittedName>
</protein>